<dbReference type="InterPro" id="IPR046486">
    <property type="entry name" value="DUF6579"/>
</dbReference>
<dbReference type="EMBL" id="AMGX01000045">
    <property type="protein sequence ID" value="EXJ53514.1"/>
    <property type="molecule type" value="Genomic_DNA"/>
</dbReference>
<dbReference type="OrthoDB" id="3852249at2759"/>
<gene>
    <name evidence="2" type="ORF">A1O5_13290</name>
</gene>
<keyword evidence="1" id="KW-1133">Transmembrane helix</keyword>
<evidence type="ECO:0000313" key="3">
    <source>
        <dbReference type="Proteomes" id="UP000019471"/>
    </source>
</evidence>
<dbReference type="RefSeq" id="XP_007752046.1">
    <property type="nucleotide sequence ID" value="XM_007753856.1"/>
</dbReference>
<dbReference type="eggNOG" id="ENOG502SMW6">
    <property type="taxonomic scope" value="Eukaryota"/>
</dbReference>
<evidence type="ECO:0000313" key="2">
    <source>
        <dbReference type="EMBL" id="EXJ53514.1"/>
    </source>
</evidence>
<protein>
    <submittedName>
        <fullName evidence="2">Uncharacterized protein</fullName>
    </submittedName>
</protein>
<keyword evidence="1" id="KW-0472">Membrane</keyword>
<accession>W9W4K2</accession>
<dbReference type="Pfam" id="PF20219">
    <property type="entry name" value="DUF6579"/>
    <property type="match status" value="1"/>
</dbReference>
<dbReference type="AlphaFoldDB" id="W9W4K2"/>
<feature type="transmembrane region" description="Helical" evidence="1">
    <location>
        <begin position="51"/>
        <end position="74"/>
    </location>
</feature>
<proteinExistence type="predicted"/>
<dbReference type="GeneID" id="19197973"/>
<evidence type="ECO:0000256" key="1">
    <source>
        <dbReference type="SAM" id="Phobius"/>
    </source>
</evidence>
<dbReference type="HOGENOM" id="CLU_052199_0_0_1"/>
<comment type="caution">
    <text evidence="2">The sequence shown here is derived from an EMBL/GenBank/DDBJ whole genome shotgun (WGS) entry which is preliminary data.</text>
</comment>
<name>W9W4K2_9EURO</name>
<dbReference type="Proteomes" id="UP000019471">
    <property type="component" value="Unassembled WGS sequence"/>
</dbReference>
<keyword evidence="1" id="KW-0812">Transmembrane</keyword>
<reference evidence="2 3" key="1">
    <citation type="submission" date="2013-03" db="EMBL/GenBank/DDBJ databases">
        <title>The Genome Sequence of Cladophialophora psammophila CBS 110553.</title>
        <authorList>
            <consortium name="The Broad Institute Genomics Platform"/>
            <person name="Cuomo C."/>
            <person name="de Hoog S."/>
            <person name="Gorbushina A."/>
            <person name="Walker B."/>
            <person name="Young S.K."/>
            <person name="Zeng Q."/>
            <person name="Gargeya S."/>
            <person name="Fitzgerald M."/>
            <person name="Haas B."/>
            <person name="Abouelleil A."/>
            <person name="Allen A.W."/>
            <person name="Alvarado L."/>
            <person name="Arachchi H.M."/>
            <person name="Berlin A.M."/>
            <person name="Chapman S.B."/>
            <person name="Gainer-Dewar J."/>
            <person name="Goldberg J."/>
            <person name="Griggs A."/>
            <person name="Gujja S."/>
            <person name="Hansen M."/>
            <person name="Howarth C."/>
            <person name="Imamovic A."/>
            <person name="Ireland A."/>
            <person name="Larimer J."/>
            <person name="McCowan C."/>
            <person name="Murphy C."/>
            <person name="Pearson M."/>
            <person name="Poon T.W."/>
            <person name="Priest M."/>
            <person name="Roberts A."/>
            <person name="Saif S."/>
            <person name="Shea T."/>
            <person name="Sisk P."/>
            <person name="Sykes S."/>
            <person name="Wortman J."/>
            <person name="Nusbaum C."/>
            <person name="Birren B."/>
        </authorList>
    </citation>
    <scope>NUCLEOTIDE SEQUENCE [LARGE SCALE GENOMIC DNA]</scope>
    <source>
        <strain evidence="2 3">CBS 110553</strain>
    </source>
</reference>
<sequence>MGNTSSTRAAPRRRGFGEMISTCFDVVDRSARFFGTAERLMPSLLTMSKHAGYLLGFSTFLAGVGVVTQGAGVLTQYLQTRQMIAEVRGIHEELVAGTGLSADQFASRVYEYIKMKTKQTSGHKRKHLYFVYHPDTDWHPRFAALTADEELADSFMGLCEDLDFLCLWMQYLRVRFKFSSEWGSRPIFHLLMPAYRPQVIEEPITFAQSLQPLHIHGLIHNKFPWVALNLFDADLEKLDGIRIWRPDKSWWERISGSQSDQHPRILGLTQQELDEIFENEINIRRVRRRRGGRGIPRRFRQFA</sequence>
<organism evidence="2 3">
    <name type="scientific">Cladophialophora psammophila CBS 110553</name>
    <dbReference type="NCBI Taxonomy" id="1182543"/>
    <lineage>
        <taxon>Eukaryota</taxon>
        <taxon>Fungi</taxon>
        <taxon>Dikarya</taxon>
        <taxon>Ascomycota</taxon>
        <taxon>Pezizomycotina</taxon>
        <taxon>Eurotiomycetes</taxon>
        <taxon>Chaetothyriomycetidae</taxon>
        <taxon>Chaetothyriales</taxon>
        <taxon>Herpotrichiellaceae</taxon>
        <taxon>Cladophialophora</taxon>
    </lineage>
</organism>
<keyword evidence="3" id="KW-1185">Reference proteome</keyword>
<dbReference type="STRING" id="1182543.W9W4K2"/>